<dbReference type="Proteomes" id="UP000001635">
    <property type="component" value="Chromosome"/>
</dbReference>
<sequence length="326" mass="37503">MLAKNPFPDNKKSEWHANKLLVTVITCFLNEENHLEEAIKSVLCQKYSNWELILVDDGSTDNSTLIAKVFAQNYSQIKYHEHPGHSNKGLSASRNLGISLAKGELIAFLDGDDVWLPDFLATSVRIKTNNSIPLYCEATNYWKSWDHSNSKDITIPVGANQDHLHEPPNLIFKLYPLGTGAAPCMCSILVDKNTLIKHGGFDKNFRGMYEDQIFLSKFYLNEKVYISSNCNNVYRQRQDSMVNTSHTQGTYPIHRYSFLIWLEKYQKSIPTPPVKLGQSIKRAKFHVKHPVLHQQTTYFKRCRKRIIKLLNKGGLEIFNQMLKKLK</sequence>
<dbReference type="Gene3D" id="3.90.550.10">
    <property type="entry name" value="Spore Coat Polysaccharide Biosynthesis Protein SpsA, Chain A"/>
    <property type="match status" value="1"/>
</dbReference>
<dbReference type="CDD" id="cd00761">
    <property type="entry name" value="Glyco_tranf_GTA_type"/>
    <property type="match status" value="1"/>
</dbReference>
<organism evidence="2 3">
    <name type="scientific">Cyclobacterium marinum (strain ATCC 25205 / DSM 745 / LMG 13164 / NCIMB 1802)</name>
    <name type="common">Flectobacillus marinus</name>
    <dbReference type="NCBI Taxonomy" id="880070"/>
    <lineage>
        <taxon>Bacteria</taxon>
        <taxon>Pseudomonadati</taxon>
        <taxon>Bacteroidota</taxon>
        <taxon>Cytophagia</taxon>
        <taxon>Cytophagales</taxon>
        <taxon>Cyclobacteriaceae</taxon>
        <taxon>Cyclobacterium</taxon>
    </lineage>
</organism>
<dbReference type="InterPro" id="IPR029044">
    <property type="entry name" value="Nucleotide-diphossugar_trans"/>
</dbReference>
<reference evidence="3" key="1">
    <citation type="submission" date="2011-07" db="EMBL/GenBank/DDBJ databases">
        <title>The complete genome of Cyclobacterium marinum DSM 745.</title>
        <authorList>
            <person name="Lucas S."/>
            <person name="Han J."/>
            <person name="Lapidus A."/>
            <person name="Bruce D."/>
            <person name="Goodwin L."/>
            <person name="Pitluck S."/>
            <person name="Peters L."/>
            <person name="Kyrpides N."/>
            <person name="Mavromatis K."/>
            <person name="Ivanova N."/>
            <person name="Ovchinnikova G."/>
            <person name="Chertkov O."/>
            <person name="Detter J.C."/>
            <person name="Tapia R."/>
            <person name="Han C."/>
            <person name="Land M."/>
            <person name="Hauser L."/>
            <person name="Markowitz V."/>
            <person name="Cheng J.-F."/>
            <person name="Hugenholtz P."/>
            <person name="Woyke T."/>
            <person name="Wu D."/>
            <person name="Tindall B."/>
            <person name="Schuetze A."/>
            <person name="Brambilla E."/>
            <person name="Klenk H.-P."/>
            <person name="Eisen J.A."/>
        </authorList>
    </citation>
    <scope>NUCLEOTIDE SEQUENCE [LARGE SCALE GENOMIC DNA]</scope>
    <source>
        <strain evidence="3">ATCC 25205 / DSM 745 / LMG 13164 / NCIMB 1802</strain>
    </source>
</reference>
<dbReference type="EMBL" id="CP002955">
    <property type="protein sequence ID" value="AEL24483.1"/>
    <property type="molecule type" value="Genomic_DNA"/>
</dbReference>
<dbReference type="GO" id="GO:0016758">
    <property type="term" value="F:hexosyltransferase activity"/>
    <property type="evidence" value="ECO:0007669"/>
    <property type="project" value="UniProtKB-ARBA"/>
</dbReference>
<dbReference type="SUPFAM" id="SSF53448">
    <property type="entry name" value="Nucleotide-diphospho-sugar transferases"/>
    <property type="match status" value="1"/>
</dbReference>
<dbReference type="AlphaFoldDB" id="G0J0S1"/>
<dbReference type="PANTHER" id="PTHR22916">
    <property type="entry name" value="GLYCOSYLTRANSFERASE"/>
    <property type="match status" value="1"/>
</dbReference>
<evidence type="ECO:0000313" key="3">
    <source>
        <dbReference type="Proteomes" id="UP000001635"/>
    </source>
</evidence>
<dbReference type="RefSeq" id="WP_014018781.1">
    <property type="nucleotide sequence ID" value="NC_015914.1"/>
</dbReference>
<dbReference type="STRING" id="880070.Cycma_0709"/>
<dbReference type="KEGG" id="cmr:Cycma_0709"/>
<name>G0J0S1_CYCMS</name>
<keyword evidence="2" id="KW-0808">Transferase</keyword>
<dbReference type="eggNOG" id="COG1216">
    <property type="taxonomic scope" value="Bacteria"/>
</dbReference>
<dbReference type="HOGENOM" id="CLU_025996_0_7_10"/>
<dbReference type="Pfam" id="PF00535">
    <property type="entry name" value="Glycos_transf_2"/>
    <property type="match status" value="1"/>
</dbReference>
<keyword evidence="3" id="KW-1185">Reference proteome</keyword>
<gene>
    <name evidence="2" type="ordered locus">Cycma_0709</name>
</gene>
<dbReference type="InterPro" id="IPR001173">
    <property type="entry name" value="Glyco_trans_2-like"/>
</dbReference>
<proteinExistence type="predicted"/>
<dbReference type="OrthoDB" id="6307329at2"/>
<evidence type="ECO:0000259" key="1">
    <source>
        <dbReference type="Pfam" id="PF00535"/>
    </source>
</evidence>
<feature type="domain" description="Glycosyltransferase 2-like" evidence="1">
    <location>
        <begin position="23"/>
        <end position="121"/>
    </location>
</feature>
<evidence type="ECO:0000313" key="2">
    <source>
        <dbReference type="EMBL" id="AEL24483.1"/>
    </source>
</evidence>
<accession>G0J0S1</accession>
<protein>
    <submittedName>
        <fullName evidence="2">Glycosyl transferase family 2</fullName>
    </submittedName>
</protein>